<feature type="transmembrane region" description="Helical" evidence="9">
    <location>
        <begin position="61"/>
        <end position="79"/>
    </location>
</feature>
<evidence type="ECO:0000256" key="3">
    <source>
        <dbReference type="ARBA" id="ARBA00022448"/>
    </source>
</evidence>
<dbReference type="Gene3D" id="1.10.1760.20">
    <property type="match status" value="1"/>
</dbReference>
<feature type="transmembrane region" description="Helical" evidence="9">
    <location>
        <begin position="12"/>
        <end position="31"/>
    </location>
</feature>
<organism evidence="10 11">
    <name type="scientific">Variovorax gossypii</name>
    <dbReference type="NCBI Taxonomy" id="1679495"/>
    <lineage>
        <taxon>Bacteria</taxon>
        <taxon>Pseudomonadati</taxon>
        <taxon>Pseudomonadota</taxon>
        <taxon>Betaproteobacteria</taxon>
        <taxon>Burkholderiales</taxon>
        <taxon>Comamonadaceae</taxon>
        <taxon>Variovorax</taxon>
    </lineage>
</organism>
<evidence type="ECO:0000256" key="9">
    <source>
        <dbReference type="SAM" id="Phobius"/>
    </source>
</evidence>
<evidence type="ECO:0000256" key="8">
    <source>
        <dbReference type="PIRNR" id="PIRNR016661"/>
    </source>
</evidence>
<keyword evidence="5 9" id="KW-0812">Transmembrane</keyword>
<dbReference type="PANTHER" id="PTHR34295">
    <property type="entry name" value="BIOTIN TRANSPORTER BIOY"/>
    <property type="match status" value="1"/>
</dbReference>
<protein>
    <recommendedName>
        <fullName evidence="8">Biotin transporter</fullName>
    </recommendedName>
</protein>
<feature type="transmembrane region" description="Helical" evidence="9">
    <location>
        <begin position="160"/>
        <end position="186"/>
    </location>
</feature>
<dbReference type="Pfam" id="PF02632">
    <property type="entry name" value="BioY"/>
    <property type="match status" value="1"/>
</dbReference>
<evidence type="ECO:0000313" key="10">
    <source>
        <dbReference type="EMBL" id="RTQ31218.1"/>
    </source>
</evidence>
<dbReference type="PANTHER" id="PTHR34295:SF4">
    <property type="entry name" value="BIOTIN TRANSPORTER BIOY-RELATED"/>
    <property type="match status" value="1"/>
</dbReference>
<proteinExistence type="inferred from homology"/>
<evidence type="ECO:0000256" key="4">
    <source>
        <dbReference type="ARBA" id="ARBA00022475"/>
    </source>
</evidence>
<evidence type="ECO:0000256" key="5">
    <source>
        <dbReference type="ARBA" id="ARBA00022692"/>
    </source>
</evidence>
<keyword evidence="6 9" id="KW-1133">Transmembrane helix</keyword>
<dbReference type="OrthoDB" id="9803495at2"/>
<gene>
    <name evidence="10" type="ORF">EJP69_27270</name>
</gene>
<dbReference type="EMBL" id="RXOE01000010">
    <property type="protein sequence ID" value="RTQ31218.1"/>
    <property type="molecule type" value="Genomic_DNA"/>
</dbReference>
<dbReference type="RefSeq" id="WP_093203696.1">
    <property type="nucleotide sequence ID" value="NZ_RXOE01000010.1"/>
</dbReference>
<accession>A0A431TFI2</accession>
<comment type="subcellular location">
    <subcellularLocation>
        <location evidence="1 8">Cell membrane</location>
        <topology evidence="1 8">Multi-pass membrane protein</topology>
    </subcellularLocation>
</comment>
<dbReference type="AlphaFoldDB" id="A0A431TFI2"/>
<evidence type="ECO:0000256" key="1">
    <source>
        <dbReference type="ARBA" id="ARBA00004651"/>
    </source>
</evidence>
<evidence type="ECO:0000256" key="2">
    <source>
        <dbReference type="ARBA" id="ARBA00010692"/>
    </source>
</evidence>
<keyword evidence="4 8" id="KW-1003">Cell membrane</keyword>
<dbReference type="InterPro" id="IPR003784">
    <property type="entry name" value="BioY"/>
</dbReference>
<reference evidence="10 11" key="1">
    <citation type="submission" date="2018-12" db="EMBL/GenBank/DDBJ databases">
        <title>The genome of Variovorax gossypii DSM 100435.</title>
        <authorList>
            <person name="Gao J."/>
            <person name="Sun J."/>
        </authorList>
    </citation>
    <scope>NUCLEOTIDE SEQUENCE [LARGE SCALE GENOMIC DNA]</scope>
    <source>
        <strain evidence="10 11">DSM 100435</strain>
    </source>
</reference>
<name>A0A431TFI2_9BURK</name>
<feature type="transmembrane region" description="Helical" evidence="9">
    <location>
        <begin position="125"/>
        <end position="154"/>
    </location>
</feature>
<keyword evidence="7 8" id="KW-0472">Membrane</keyword>
<comment type="caution">
    <text evidence="10">The sequence shown here is derived from an EMBL/GenBank/DDBJ whole genome shotgun (WGS) entry which is preliminary data.</text>
</comment>
<dbReference type="Proteomes" id="UP000267418">
    <property type="component" value="Unassembled WGS sequence"/>
</dbReference>
<dbReference type="GO" id="GO:0005886">
    <property type="term" value="C:plasma membrane"/>
    <property type="evidence" value="ECO:0007669"/>
    <property type="project" value="UniProtKB-SubCell"/>
</dbReference>
<feature type="transmembrane region" description="Helical" evidence="9">
    <location>
        <begin position="37"/>
        <end position="54"/>
    </location>
</feature>
<keyword evidence="11" id="KW-1185">Reference proteome</keyword>
<keyword evidence="3 8" id="KW-0813">Transport</keyword>
<evidence type="ECO:0000313" key="11">
    <source>
        <dbReference type="Proteomes" id="UP000267418"/>
    </source>
</evidence>
<dbReference type="GO" id="GO:0015225">
    <property type="term" value="F:biotin transmembrane transporter activity"/>
    <property type="evidence" value="ECO:0007669"/>
    <property type="project" value="UniProtKB-UniRule"/>
</dbReference>
<evidence type="ECO:0000256" key="7">
    <source>
        <dbReference type="ARBA" id="ARBA00023136"/>
    </source>
</evidence>
<feature type="transmembrane region" description="Helical" evidence="9">
    <location>
        <begin position="85"/>
        <end position="113"/>
    </location>
</feature>
<sequence length="197" mass="20328">MTTTSGSLTSSRSLSYIALFAALMAVFGLIPKIDLPFGVPITLQSLGVMLAGCLLGPRRGFLAIALFLLAVALGLPLLPGGRGGLSVFVAPAGGFLFGWMFGAFACGLLMRLAVRRIGGTTGLPLLAAAFLSALVGGIGVVYAFGIVGLSWIAHMSLSKAALAMLVFIPGDLIKCGICAVLVQTVMRGMPAWRLDRD</sequence>
<dbReference type="PIRSF" id="PIRSF016661">
    <property type="entry name" value="BioY"/>
    <property type="match status" value="1"/>
</dbReference>
<evidence type="ECO:0000256" key="6">
    <source>
        <dbReference type="ARBA" id="ARBA00022989"/>
    </source>
</evidence>
<comment type="similarity">
    <text evidence="2 8">Belongs to the BioY family.</text>
</comment>